<organism evidence="8 9">
    <name type="scientific">Halomonas lysinitropha</name>
    <dbReference type="NCBI Taxonomy" id="2607506"/>
    <lineage>
        <taxon>Bacteria</taxon>
        <taxon>Pseudomonadati</taxon>
        <taxon>Pseudomonadota</taxon>
        <taxon>Gammaproteobacteria</taxon>
        <taxon>Oceanospirillales</taxon>
        <taxon>Halomonadaceae</taxon>
        <taxon>Halomonas</taxon>
    </lineage>
</organism>
<dbReference type="InterPro" id="IPR029016">
    <property type="entry name" value="GAF-like_dom_sf"/>
</dbReference>
<keyword evidence="9" id="KW-1185">Reference proteome</keyword>
<feature type="domain" description="HTH iclR-type" evidence="6">
    <location>
        <begin position="56"/>
        <end position="117"/>
    </location>
</feature>
<accession>A0A5K1I260</accession>
<evidence type="ECO:0000256" key="1">
    <source>
        <dbReference type="ARBA" id="ARBA00023015"/>
    </source>
</evidence>
<dbReference type="Pfam" id="PF01614">
    <property type="entry name" value="IclR_C"/>
    <property type="match status" value="1"/>
</dbReference>
<dbReference type="SUPFAM" id="SSF46785">
    <property type="entry name" value="Winged helix' DNA-binding domain"/>
    <property type="match status" value="1"/>
</dbReference>
<protein>
    <recommendedName>
        <fullName evidence="4">HTH-type transcriptional repressor AllR</fullName>
    </recommendedName>
    <alternativeName>
        <fullName evidence="5">Negative regulator of allantoin and glyoxylate utilization operons</fullName>
    </alternativeName>
</protein>
<dbReference type="Gene3D" id="1.10.10.10">
    <property type="entry name" value="Winged helix-like DNA-binding domain superfamily/Winged helix DNA-binding domain"/>
    <property type="match status" value="1"/>
</dbReference>
<dbReference type="SMART" id="SM00346">
    <property type="entry name" value="HTH_ICLR"/>
    <property type="match status" value="1"/>
</dbReference>
<dbReference type="InterPro" id="IPR036388">
    <property type="entry name" value="WH-like_DNA-bd_sf"/>
</dbReference>
<dbReference type="Gene3D" id="3.30.450.40">
    <property type="match status" value="1"/>
</dbReference>
<dbReference type="InterPro" id="IPR050707">
    <property type="entry name" value="HTH_MetabolicPath_Reg"/>
</dbReference>
<keyword evidence="2" id="KW-0238">DNA-binding</keyword>
<evidence type="ECO:0000256" key="5">
    <source>
        <dbReference type="ARBA" id="ARBA00042627"/>
    </source>
</evidence>
<dbReference type="SUPFAM" id="SSF55781">
    <property type="entry name" value="GAF domain-like"/>
    <property type="match status" value="1"/>
</dbReference>
<evidence type="ECO:0000256" key="2">
    <source>
        <dbReference type="ARBA" id="ARBA00023125"/>
    </source>
</evidence>
<dbReference type="Proteomes" id="UP000326725">
    <property type="component" value="Unassembled WGS sequence"/>
</dbReference>
<dbReference type="PANTHER" id="PTHR30136:SF24">
    <property type="entry name" value="HTH-TYPE TRANSCRIPTIONAL REPRESSOR ALLR"/>
    <property type="match status" value="1"/>
</dbReference>
<evidence type="ECO:0000256" key="3">
    <source>
        <dbReference type="ARBA" id="ARBA00023163"/>
    </source>
</evidence>
<sequence>MRSVVVFTFIAHVVSFNELRLNIGSFEGDVNPERLQCATLPHQHRMEERRSMATTLQTLDRGLRALEIIAEHAEGVTVAELAEQLAVHRAIAYRIVTTLEEHGLITRTREGPVRLGAGISLLASRFEPQLLAVAQPLLQALAKATRATAFISVAQGEECVVVMVAEPEKEPLRVGYRVGSRHPLSRGAAGIAILAARPPQPDDDEAVRQARAEGFSLTRGQLQRGAVGVASAIASPQVRPGVEACVGVVAMDDLDTDTAIREVMAHAGQLATLVGQ</sequence>
<dbReference type="PROSITE" id="PS51077">
    <property type="entry name" value="HTH_ICLR"/>
    <property type="match status" value="1"/>
</dbReference>
<dbReference type="GO" id="GO:0045892">
    <property type="term" value="P:negative regulation of DNA-templated transcription"/>
    <property type="evidence" value="ECO:0007669"/>
    <property type="project" value="TreeGrafter"/>
</dbReference>
<dbReference type="InterPro" id="IPR005471">
    <property type="entry name" value="Tscrpt_reg_IclR_N"/>
</dbReference>
<dbReference type="GO" id="GO:0003700">
    <property type="term" value="F:DNA-binding transcription factor activity"/>
    <property type="evidence" value="ECO:0007669"/>
    <property type="project" value="TreeGrafter"/>
</dbReference>
<dbReference type="PROSITE" id="PS51078">
    <property type="entry name" value="ICLR_ED"/>
    <property type="match status" value="1"/>
</dbReference>
<feature type="domain" description="IclR-ED" evidence="7">
    <location>
        <begin position="113"/>
        <end position="276"/>
    </location>
</feature>
<dbReference type="GO" id="GO:0003677">
    <property type="term" value="F:DNA binding"/>
    <property type="evidence" value="ECO:0007669"/>
    <property type="project" value="UniProtKB-KW"/>
</dbReference>
<name>A0A5K1I260_9GAMM</name>
<dbReference type="InterPro" id="IPR036390">
    <property type="entry name" value="WH_DNA-bd_sf"/>
</dbReference>
<reference evidence="8 9" key="1">
    <citation type="submission" date="2019-09" db="EMBL/GenBank/DDBJ databases">
        <authorList>
            <person name="Criscuolo A."/>
        </authorList>
    </citation>
    <scope>NUCLEOTIDE SEQUENCE [LARGE SCALE GENOMIC DNA]</scope>
    <source>
        <strain evidence="9">3(2)</strain>
    </source>
</reference>
<evidence type="ECO:0000313" key="8">
    <source>
        <dbReference type="EMBL" id="VVZ94180.1"/>
    </source>
</evidence>
<dbReference type="Pfam" id="PF09339">
    <property type="entry name" value="HTH_IclR"/>
    <property type="match status" value="1"/>
</dbReference>
<evidence type="ECO:0000259" key="7">
    <source>
        <dbReference type="PROSITE" id="PS51078"/>
    </source>
</evidence>
<evidence type="ECO:0000313" key="9">
    <source>
        <dbReference type="Proteomes" id="UP000326725"/>
    </source>
</evidence>
<keyword evidence="3" id="KW-0804">Transcription</keyword>
<gene>
    <name evidence="8" type="primary">iclR_1</name>
    <name evidence="8" type="ORF">HALO32_00230</name>
</gene>
<dbReference type="AlphaFoldDB" id="A0A5K1I260"/>
<evidence type="ECO:0000259" key="6">
    <source>
        <dbReference type="PROSITE" id="PS51077"/>
    </source>
</evidence>
<proteinExistence type="predicted"/>
<keyword evidence="1" id="KW-0805">Transcription regulation</keyword>
<dbReference type="PANTHER" id="PTHR30136">
    <property type="entry name" value="HELIX-TURN-HELIX TRANSCRIPTIONAL REGULATOR, ICLR FAMILY"/>
    <property type="match status" value="1"/>
</dbReference>
<evidence type="ECO:0000256" key="4">
    <source>
        <dbReference type="ARBA" id="ARBA00040379"/>
    </source>
</evidence>
<dbReference type="InterPro" id="IPR014757">
    <property type="entry name" value="Tscrpt_reg_IclR_C"/>
</dbReference>
<dbReference type="EMBL" id="CABVOU010000015">
    <property type="protein sequence ID" value="VVZ94180.1"/>
    <property type="molecule type" value="Genomic_DNA"/>
</dbReference>